<protein>
    <recommendedName>
        <fullName evidence="8">Rod shape-determining protein MreD</fullName>
    </recommendedName>
</protein>
<dbReference type="NCBIfam" id="NF008282">
    <property type="entry name" value="PRK11060.1"/>
    <property type="match status" value="1"/>
</dbReference>
<evidence type="ECO:0000256" key="9">
    <source>
        <dbReference type="SAM" id="Phobius"/>
    </source>
</evidence>
<dbReference type="PIRSF" id="PIRSF018472">
    <property type="entry name" value="MreD_proteobac"/>
    <property type="match status" value="1"/>
</dbReference>
<dbReference type="Proteomes" id="UP000199011">
    <property type="component" value="Unassembled WGS sequence"/>
</dbReference>
<keyword evidence="4 9" id="KW-0812">Transmembrane</keyword>
<dbReference type="InterPro" id="IPR026034">
    <property type="entry name" value="MreD_proteobac"/>
</dbReference>
<feature type="transmembrane region" description="Helical" evidence="9">
    <location>
        <begin position="68"/>
        <end position="92"/>
    </location>
</feature>
<dbReference type="GO" id="GO:0005886">
    <property type="term" value="C:plasma membrane"/>
    <property type="evidence" value="ECO:0007669"/>
    <property type="project" value="UniProtKB-SubCell"/>
</dbReference>
<feature type="transmembrane region" description="Helical" evidence="9">
    <location>
        <begin position="140"/>
        <end position="158"/>
    </location>
</feature>
<evidence type="ECO:0000256" key="8">
    <source>
        <dbReference type="PIRNR" id="PIRNR018472"/>
    </source>
</evidence>
<keyword evidence="7 8" id="KW-0472">Membrane</keyword>
<proteinExistence type="inferred from homology"/>
<evidence type="ECO:0000313" key="11">
    <source>
        <dbReference type="Proteomes" id="UP000199011"/>
    </source>
</evidence>
<dbReference type="STRING" id="53341.SAMN05421579_10770"/>
<sequence length="168" mass="19436">MSQYHSRGGWVIWLSFLIAMVLQIMPWPEQFFMFRPTLLLLCLVYWLLALPHRVSVGTGFVLGIITDLLHGSILGANALAFSIISFLVAFKFQLIRNMELWQQALVVAGLSTLMNLCVFLAHVSFPKSVLYPEIVFHPEVFWNGLVNGILWPWLFLLMRKIRRQFSVR</sequence>
<evidence type="ECO:0000256" key="7">
    <source>
        <dbReference type="ARBA" id="ARBA00023136"/>
    </source>
</evidence>
<evidence type="ECO:0000256" key="6">
    <source>
        <dbReference type="ARBA" id="ARBA00022989"/>
    </source>
</evidence>
<dbReference type="EMBL" id="FOVO01000007">
    <property type="protein sequence ID" value="SFN52819.1"/>
    <property type="molecule type" value="Genomic_DNA"/>
</dbReference>
<keyword evidence="6 9" id="KW-1133">Transmembrane helix</keyword>
<keyword evidence="3 8" id="KW-1003">Cell membrane</keyword>
<feature type="transmembrane region" description="Helical" evidence="9">
    <location>
        <begin position="32"/>
        <end position="48"/>
    </location>
</feature>
<evidence type="ECO:0000256" key="4">
    <source>
        <dbReference type="ARBA" id="ARBA00022692"/>
    </source>
</evidence>
<keyword evidence="11" id="KW-1185">Reference proteome</keyword>
<organism evidence="10 11">
    <name type="scientific">Xenorhabdus japonica</name>
    <dbReference type="NCBI Taxonomy" id="53341"/>
    <lineage>
        <taxon>Bacteria</taxon>
        <taxon>Pseudomonadati</taxon>
        <taxon>Pseudomonadota</taxon>
        <taxon>Gammaproteobacteria</taxon>
        <taxon>Enterobacterales</taxon>
        <taxon>Morganellaceae</taxon>
        <taxon>Xenorhabdus</taxon>
    </lineage>
</organism>
<keyword evidence="5 8" id="KW-0133">Cell shape</keyword>
<feature type="transmembrane region" description="Helical" evidence="9">
    <location>
        <begin position="6"/>
        <end position="25"/>
    </location>
</feature>
<comment type="function">
    <text evidence="8">Involved in formation of the rod shape of the cell. May also contribute to regulation of formation of penicillin-binding proteins.</text>
</comment>
<evidence type="ECO:0000256" key="5">
    <source>
        <dbReference type="ARBA" id="ARBA00022960"/>
    </source>
</evidence>
<evidence type="ECO:0000256" key="1">
    <source>
        <dbReference type="ARBA" id="ARBA00004651"/>
    </source>
</evidence>
<dbReference type="GO" id="GO:0008360">
    <property type="term" value="P:regulation of cell shape"/>
    <property type="evidence" value="ECO:0007669"/>
    <property type="project" value="UniProtKB-UniRule"/>
</dbReference>
<gene>
    <name evidence="10" type="ORF">SAMN05421579_10770</name>
</gene>
<reference evidence="11" key="1">
    <citation type="submission" date="2016-10" db="EMBL/GenBank/DDBJ databases">
        <authorList>
            <person name="Varghese N."/>
            <person name="Submissions S."/>
        </authorList>
    </citation>
    <scope>NUCLEOTIDE SEQUENCE [LARGE SCALE GENOMIC DNA]</scope>
    <source>
        <strain evidence="11">DSM 16522</strain>
    </source>
</reference>
<dbReference type="InterPro" id="IPR007227">
    <property type="entry name" value="Cell_shape_determining_MreD"/>
</dbReference>
<feature type="transmembrane region" description="Helical" evidence="9">
    <location>
        <begin position="104"/>
        <end position="125"/>
    </location>
</feature>
<evidence type="ECO:0000256" key="2">
    <source>
        <dbReference type="ARBA" id="ARBA00007776"/>
    </source>
</evidence>
<dbReference type="PANTHER" id="PTHR37484">
    <property type="entry name" value="ROD SHAPE-DETERMINING PROTEIN MRED"/>
    <property type="match status" value="1"/>
</dbReference>
<evidence type="ECO:0000313" key="10">
    <source>
        <dbReference type="EMBL" id="SFN52819.1"/>
    </source>
</evidence>
<dbReference type="OrthoDB" id="6647425at2"/>
<dbReference type="RefSeq" id="WP_092518348.1">
    <property type="nucleotide sequence ID" value="NZ_CAWRAH010000044.1"/>
</dbReference>
<evidence type="ECO:0000256" key="3">
    <source>
        <dbReference type="ARBA" id="ARBA00022475"/>
    </source>
</evidence>
<keyword evidence="8" id="KW-0997">Cell inner membrane</keyword>
<accession>A0A1I4ZS53</accession>
<comment type="subcellular location">
    <subcellularLocation>
        <location evidence="8">Cell inner membrane</location>
    </subcellularLocation>
    <subcellularLocation>
        <location evidence="1">Cell membrane</location>
        <topology evidence="1">Multi-pass membrane protein</topology>
    </subcellularLocation>
</comment>
<dbReference type="PANTHER" id="PTHR37484:SF1">
    <property type="entry name" value="ROD SHAPE-DETERMINING PROTEIN MRED"/>
    <property type="match status" value="1"/>
</dbReference>
<dbReference type="AlphaFoldDB" id="A0A1I4ZS53"/>
<name>A0A1I4ZS53_9GAMM</name>
<comment type="similarity">
    <text evidence="2 8">Belongs to the MreD family.</text>
</comment>
<dbReference type="NCBIfam" id="TIGR03426">
    <property type="entry name" value="shape_MreD"/>
    <property type="match status" value="1"/>
</dbReference>
<dbReference type="Pfam" id="PF04093">
    <property type="entry name" value="MreD"/>
    <property type="match status" value="1"/>
</dbReference>